<dbReference type="InterPro" id="IPR010998">
    <property type="entry name" value="Integrase_recombinase_N"/>
</dbReference>
<evidence type="ECO:0000256" key="4">
    <source>
        <dbReference type="ARBA" id="ARBA00023172"/>
    </source>
</evidence>
<evidence type="ECO:0000256" key="1">
    <source>
        <dbReference type="ARBA" id="ARBA00008857"/>
    </source>
</evidence>
<dbReference type="InterPro" id="IPR011010">
    <property type="entry name" value="DNA_brk_join_enz"/>
</dbReference>
<dbReference type="PROSITE" id="PS51898">
    <property type="entry name" value="TYR_RECOMBINASE"/>
    <property type="match status" value="1"/>
</dbReference>
<dbReference type="Pfam" id="PF22022">
    <property type="entry name" value="Phage_int_M"/>
    <property type="match status" value="1"/>
</dbReference>
<evidence type="ECO:0000313" key="7">
    <source>
        <dbReference type="Proteomes" id="UP000191980"/>
    </source>
</evidence>
<comment type="similarity">
    <text evidence="1">Belongs to the 'phage' integrase family.</text>
</comment>
<dbReference type="Gene3D" id="3.30.160.390">
    <property type="entry name" value="Integrase, DNA-binding domain"/>
    <property type="match status" value="1"/>
</dbReference>
<keyword evidence="2" id="KW-0229">DNA integration</keyword>
<keyword evidence="7" id="KW-1185">Reference proteome</keyword>
<organism evidence="6 7">
    <name type="scientific">Methyloprofundus sedimenti</name>
    <dbReference type="NCBI Taxonomy" id="1420851"/>
    <lineage>
        <taxon>Bacteria</taxon>
        <taxon>Pseudomonadati</taxon>
        <taxon>Pseudomonadota</taxon>
        <taxon>Gammaproteobacteria</taxon>
        <taxon>Methylococcales</taxon>
        <taxon>Methylococcaceae</taxon>
        <taxon>Methyloprofundus</taxon>
    </lineage>
</organism>
<dbReference type="AlphaFoldDB" id="A0A1V8M5A9"/>
<accession>A0A1V8M5A9</accession>
<dbReference type="SUPFAM" id="SSF56349">
    <property type="entry name" value="DNA breaking-rejoining enzymes"/>
    <property type="match status" value="1"/>
</dbReference>
<evidence type="ECO:0000313" key="6">
    <source>
        <dbReference type="EMBL" id="OQK16747.1"/>
    </source>
</evidence>
<dbReference type="OrthoDB" id="9795573at2"/>
<evidence type="ECO:0000256" key="3">
    <source>
        <dbReference type="ARBA" id="ARBA00023125"/>
    </source>
</evidence>
<dbReference type="InterPro" id="IPR053876">
    <property type="entry name" value="Phage_int_M"/>
</dbReference>
<dbReference type="InterPro" id="IPR050808">
    <property type="entry name" value="Phage_Integrase"/>
</dbReference>
<dbReference type="RefSeq" id="WP_080521370.1">
    <property type="nucleotide sequence ID" value="NZ_LPUF01000001.1"/>
</dbReference>
<dbReference type="InterPro" id="IPR025166">
    <property type="entry name" value="Integrase_DNA_bind_dom"/>
</dbReference>
<evidence type="ECO:0000256" key="2">
    <source>
        <dbReference type="ARBA" id="ARBA00022908"/>
    </source>
</evidence>
<dbReference type="PANTHER" id="PTHR30629:SF2">
    <property type="entry name" value="PROPHAGE INTEGRASE INTS-RELATED"/>
    <property type="match status" value="1"/>
</dbReference>
<dbReference type="PANTHER" id="PTHR30629">
    <property type="entry name" value="PROPHAGE INTEGRASE"/>
    <property type="match status" value="1"/>
</dbReference>
<feature type="domain" description="Tyr recombinase" evidence="5">
    <location>
        <begin position="210"/>
        <end position="400"/>
    </location>
</feature>
<dbReference type="InterPro" id="IPR013762">
    <property type="entry name" value="Integrase-like_cat_sf"/>
</dbReference>
<reference evidence="6 7" key="1">
    <citation type="submission" date="2015-12" db="EMBL/GenBank/DDBJ databases">
        <authorList>
            <person name="Shamseldin A."/>
            <person name="Moawad H."/>
            <person name="Abd El-Rahim W.M."/>
            <person name="Sadowsky M.J."/>
        </authorList>
    </citation>
    <scope>NUCLEOTIDE SEQUENCE [LARGE SCALE GENOMIC DNA]</scope>
    <source>
        <strain evidence="6 7">WF1</strain>
    </source>
</reference>
<dbReference type="Gene3D" id="1.10.443.10">
    <property type="entry name" value="Intergrase catalytic core"/>
    <property type="match status" value="1"/>
</dbReference>
<dbReference type="Pfam" id="PF00589">
    <property type="entry name" value="Phage_integrase"/>
    <property type="match status" value="1"/>
</dbReference>
<proteinExistence type="inferred from homology"/>
<gene>
    <name evidence="6" type="ORF">AU255_02235</name>
</gene>
<dbReference type="GO" id="GO:0003677">
    <property type="term" value="F:DNA binding"/>
    <property type="evidence" value="ECO:0007669"/>
    <property type="project" value="UniProtKB-KW"/>
</dbReference>
<protein>
    <submittedName>
        <fullName evidence="6">Integrase</fullName>
    </submittedName>
</protein>
<evidence type="ECO:0000259" key="5">
    <source>
        <dbReference type="PROSITE" id="PS51898"/>
    </source>
</evidence>
<sequence>MANLTDVQIKSWIKSDIRFEGKSDGDGLYISYRKTFSTPRWIFRFRLAGKQETLGIGDYGNLSLADARKQAKELSARVSLGYNVANEKRERKAKEVEKREAKANAFTAGQLADKYFNDQVAGNVKHPNIVRSKIERDIKPYIGKLAVDQVKPMHIDAILKAVVDRGAPTVANDVLRILKHMFNYAVKRHIVEYNPASAFETSDAGGKESSRDKYLAQDELINFFAAMRKAKGFSRANLITMRLLLMLGVRKSELIESRLSDFDLEAGTWTLTKDNTKTKAGIIIPLPNQAIDSINELIGLSESSEWLLPARKVQERRLPHICESTLNVALKKVLNAMPEGSETFTIHDFRRTARTHIEALGFPPHIGERCINHKIKGVEGVYNRYDYFEERKQALQALADFLEICEGNVALNVIPIKRKKA</sequence>
<name>A0A1V8M5A9_9GAMM</name>
<dbReference type="EMBL" id="LPUF01000001">
    <property type="protein sequence ID" value="OQK16747.1"/>
    <property type="molecule type" value="Genomic_DNA"/>
</dbReference>
<dbReference type="InterPro" id="IPR002104">
    <property type="entry name" value="Integrase_catalytic"/>
</dbReference>
<dbReference type="Pfam" id="PF13356">
    <property type="entry name" value="Arm-DNA-bind_3"/>
    <property type="match status" value="1"/>
</dbReference>
<dbReference type="Gene3D" id="1.10.150.130">
    <property type="match status" value="1"/>
</dbReference>
<dbReference type="InterPro" id="IPR038488">
    <property type="entry name" value="Integrase_DNA-bd_sf"/>
</dbReference>
<dbReference type="Proteomes" id="UP000191980">
    <property type="component" value="Unassembled WGS sequence"/>
</dbReference>
<dbReference type="CDD" id="cd00801">
    <property type="entry name" value="INT_P4_C"/>
    <property type="match status" value="1"/>
</dbReference>
<keyword evidence="4" id="KW-0233">DNA recombination</keyword>
<dbReference type="STRING" id="1420851.AU255_02235"/>
<dbReference type="GO" id="GO:0006310">
    <property type="term" value="P:DNA recombination"/>
    <property type="evidence" value="ECO:0007669"/>
    <property type="project" value="UniProtKB-KW"/>
</dbReference>
<comment type="caution">
    <text evidence="6">The sequence shown here is derived from an EMBL/GenBank/DDBJ whole genome shotgun (WGS) entry which is preliminary data.</text>
</comment>
<keyword evidence="3" id="KW-0238">DNA-binding</keyword>
<dbReference type="GO" id="GO:0015074">
    <property type="term" value="P:DNA integration"/>
    <property type="evidence" value="ECO:0007669"/>
    <property type="project" value="UniProtKB-KW"/>
</dbReference>